<dbReference type="EMBL" id="CP016793">
    <property type="protein sequence ID" value="ANZ41519.1"/>
    <property type="molecule type" value="Genomic_DNA"/>
</dbReference>
<dbReference type="RefSeq" id="WP_065919854.1">
    <property type="nucleotide sequence ID" value="NZ_CP016793.1"/>
</dbReference>
<keyword evidence="1" id="KW-0732">Signal</keyword>
<dbReference type="Gene3D" id="3.40.30.10">
    <property type="entry name" value="Glutaredoxin"/>
    <property type="match status" value="1"/>
</dbReference>
<dbReference type="AlphaFoldDB" id="A0A1B2HUV3"/>
<evidence type="ECO:0000256" key="1">
    <source>
        <dbReference type="SAM" id="SignalP"/>
    </source>
</evidence>
<dbReference type="InterPro" id="IPR013766">
    <property type="entry name" value="Thioredoxin_domain"/>
</dbReference>
<protein>
    <submittedName>
        <fullName evidence="3">Thiol reductase thioredoxin</fullName>
    </submittedName>
</protein>
<sequence length="153" mass="16456">MSLLKNWLRAGAAVVAVVASVLLVAAPAGAAEPRSAIQAGAENVVQVTSANYAEVMEMSRTKLVVLDFGATWCPPCRQMKPVIERLAAQYGGRFLLGEVDADTSRELLTRYRVQYLPTLVPVRNAAELPGSRMIGFKGETALRAWIDAQLAKG</sequence>
<dbReference type="STRING" id="1586287.BBK82_41790"/>
<dbReference type="SUPFAM" id="SSF52833">
    <property type="entry name" value="Thioredoxin-like"/>
    <property type="match status" value="1"/>
</dbReference>
<dbReference type="Proteomes" id="UP000093053">
    <property type="component" value="Chromosome"/>
</dbReference>
<dbReference type="Pfam" id="PF00085">
    <property type="entry name" value="Thioredoxin"/>
    <property type="match status" value="1"/>
</dbReference>
<organism evidence="3 4">
    <name type="scientific">Lentzea guizhouensis</name>
    <dbReference type="NCBI Taxonomy" id="1586287"/>
    <lineage>
        <taxon>Bacteria</taxon>
        <taxon>Bacillati</taxon>
        <taxon>Actinomycetota</taxon>
        <taxon>Actinomycetes</taxon>
        <taxon>Pseudonocardiales</taxon>
        <taxon>Pseudonocardiaceae</taxon>
        <taxon>Lentzea</taxon>
    </lineage>
</organism>
<feature type="chain" id="PRO_5008538609" evidence="1">
    <location>
        <begin position="31"/>
        <end position="153"/>
    </location>
</feature>
<dbReference type="KEGG" id="led:BBK82_41790"/>
<dbReference type="InterPro" id="IPR036249">
    <property type="entry name" value="Thioredoxin-like_sf"/>
</dbReference>
<dbReference type="PROSITE" id="PS51352">
    <property type="entry name" value="THIOREDOXIN_2"/>
    <property type="match status" value="1"/>
</dbReference>
<dbReference type="CDD" id="cd02947">
    <property type="entry name" value="TRX_family"/>
    <property type="match status" value="1"/>
</dbReference>
<evidence type="ECO:0000313" key="3">
    <source>
        <dbReference type="EMBL" id="ANZ41519.1"/>
    </source>
</evidence>
<evidence type="ECO:0000259" key="2">
    <source>
        <dbReference type="PROSITE" id="PS51352"/>
    </source>
</evidence>
<reference evidence="3 4" key="1">
    <citation type="submission" date="2016-07" db="EMBL/GenBank/DDBJ databases">
        <title>Complete genome sequence of the Lentzea guizhouensis DHS C013.</title>
        <authorList>
            <person name="Cao C."/>
        </authorList>
    </citation>
    <scope>NUCLEOTIDE SEQUENCE [LARGE SCALE GENOMIC DNA]</scope>
    <source>
        <strain evidence="3 4">DHS C013</strain>
    </source>
</reference>
<feature type="domain" description="Thioredoxin" evidence="2">
    <location>
        <begin position="26"/>
        <end position="151"/>
    </location>
</feature>
<evidence type="ECO:0000313" key="4">
    <source>
        <dbReference type="Proteomes" id="UP000093053"/>
    </source>
</evidence>
<dbReference type="OrthoDB" id="7629852at2"/>
<proteinExistence type="predicted"/>
<dbReference type="GO" id="GO:0045454">
    <property type="term" value="P:cell redox homeostasis"/>
    <property type="evidence" value="ECO:0007669"/>
    <property type="project" value="TreeGrafter"/>
</dbReference>
<gene>
    <name evidence="3" type="ORF">BBK82_41790</name>
</gene>
<name>A0A1B2HUV3_9PSEU</name>
<dbReference type="PANTHER" id="PTHR43601">
    <property type="entry name" value="THIOREDOXIN, MITOCHONDRIAL"/>
    <property type="match status" value="1"/>
</dbReference>
<accession>A0A1B2HUV3</accession>
<dbReference type="PANTHER" id="PTHR43601:SF3">
    <property type="entry name" value="THIOREDOXIN, MITOCHONDRIAL"/>
    <property type="match status" value="1"/>
</dbReference>
<feature type="signal peptide" evidence="1">
    <location>
        <begin position="1"/>
        <end position="30"/>
    </location>
</feature>
<keyword evidence="4" id="KW-1185">Reference proteome</keyword>